<comment type="caution">
    <text evidence="1">The sequence shown here is derived from an EMBL/GenBank/DDBJ whole genome shotgun (WGS) entry which is preliminary data.</text>
</comment>
<accession>A0A5J4STX4</accession>
<sequence>MLTVNEVTEIFYLSDEFSKEFDKTFKNMF</sequence>
<dbReference type="EMBL" id="SNRY01000062">
    <property type="protein sequence ID" value="KAA6348693.1"/>
    <property type="molecule type" value="Genomic_DNA"/>
</dbReference>
<proteinExistence type="predicted"/>
<gene>
    <name evidence="1" type="ORF">EZS27_003837</name>
</gene>
<reference evidence="1" key="1">
    <citation type="submission" date="2019-03" db="EMBL/GenBank/DDBJ databases">
        <title>Single cell metagenomics reveals metabolic interactions within the superorganism composed of flagellate Streblomastix strix and complex community of Bacteroidetes bacteria on its surface.</title>
        <authorList>
            <person name="Treitli S.C."/>
            <person name="Kolisko M."/>
            <person name="Husnik F."/>
            <person name="Keeling P."/>
            <person name="Hampl V."/>
        </authorList>
    </citation>
    <scope>NUCLEOTIDE SEQUENCE</scope>
    <source>
        <strain evidence="1">STM</strain>
    </source>
</reference>
<organism evidence="1">
    <name type="scientific">termite gut metagenome</name>
    <dbReference type="NCBI Taxonomy" id="433724"/>
    <lineage>
        <taxon>unclassified sequences</taxon>
        <taxon>metagenomes</taxon>
        <taxon>organismal metagenomes</taxon>
    </lineage>
</organism>
<name>A0A5J4STX4_9ZZZZ</name>
<dbReference type="AlphaFoldDB" id="A0A5J4STX4"/>
<protein>
    <submittedName>
        <fullName evidence="1">Uncharacterized protein</fullName>
    </submittedName>
</protein>
<evidence type="ECO:0000313" key="1">
    <source>
        <dbReference type="EMBL" id="KAA6348693.1"/>
    </source>
</evidence>